<dbReference type="Gene3D" id="3.40.50.1820">
    <property type="entry name" value="alpha/beta hydrolase"/>
    <property type="match status" value="1"/>
</dbReference>
<dbReference type="Proteomes" id="UP000825935">
    <property type="component" value="Chromosome 36"/>
</dbReference>
<dbReference type="EMBL" id="CM035441">
    <property type="protein sequence ID" value="KAH7281179.1"/>
    <property type="molecule type" value="Genomic_DNA"/>
</dbReference>
<keyword evidence="2" id="KW-1185">Reference proteome</keyword>
<protein>
    <submittedName>
        <fullName evidence="1">Uncharacterized protein</fullName>
    </submittedName>
</protein>
<dbReference type="PANTHER" id="PTHR35128">
    <property type="entry name" value="SECRETION-REGULATING GUANINE NUCLEOTIDE EXCHANGE FACTOR"/>
    <property type="match status" value="1"/>
</dbReference>
<dbReference type="OrthoDB" id="10022521at2759"/>
<dbReference type="InterPro" id="IPR029058">
    <property type="entry name" value="AB_hydrolase_fold"/>
</dbReference>
<proteinExistence type="predicted"/>
<organism evidence="1 2">
    <name type="scientific">Ceratopteris richardii</name>
    <name type="common">Triangle waterfern</name>
    <dbReference type="NCBI Taxonomy" id="49495"/>
    <lineage>
        <taxon>Eukaryota</taxon>
        <taxon>Viridiplantae</taxon>
        <taxon>Streptophyta</taxon>
        <taxon>Embryophyta</taxon>
        <taxon>Tracheophyta</taxon>
        <taxon>Polypodiopsida</taxon>
        <taxon>Polypodiidae</taxon>
        <taxon>Polypodiales</taxon>
        <taxon>Pteridineae</taxon>
        <taxon>Pteridaceae</taxon>
        <taxon>Parkerioideae</taxon>
        <taxon>Ceratopteris</taxon>
    </lineage>
</organism>
<comment type="caution">
    <text evidence="1">The sequence shown here is derived from an EMBL/GenBank/DDBJ whole genome shotgun (WGS) entry which is preliminary data.</text>
</comment>
<dbReference type="AlphaFoldDB" id="A0A8T2QBI8"/>
<evidence type="ECO:0000313" key="1">
    <source>
        <dbReference type="EMBL" id="KAH7281179.1"/>
    </source>
</evidence>
<name>A0A8T2QBI8_CERRI</name>
<sequence>MFLHYSELTRFCPAGTVSHMARRIFEQHFRNSTQCNLIYSLCLHANPWHKIILACIILISAPLIIFVSRHSVSLPPQTSDTDWGKQGILFPLSGTLDYVQDTQLVWQAPSSPKAVLFIAHGCHGSATHFWDKSHNCAECIGLPEERVIVMNALSRDYAVIAISSTRECWNLATDKDKVLSTLSHWIKERGYSELPVLALGASSGGYFISALAKAYKFNAIVIMISEGFFQIMEVDEHYPSTLFVHMVKDKRRASLIKDAMEALRTKGVNASEVKCYPLAVTPHYFTKIPGLDALTSEKAHQALKDAGVLDKDNYMMADGRSMNWMVPLRWRHVLPEDHYNLWDMHMRELLNLAFGYHEMTSIPSKKIFDWLDRHLYISKAVDMADSDRTNPP</sequence>
<dbReference type="SUPFAM" id="SSF53474">
    <property type="entry name" value="alpha/beta-Hydrolases"/>
    <property type="match status" value="1"/>
</dbReference>
<reference evidence="1" key="1">
    <citation type="submission" date="2021-08" db="EMBL/GenBank/DDBJ databases">
        <title>WGS assembly of Ceratopteris richardii.</title>
        <authorList>
            <person name="Marchant D.B."/>
            <person name="Chen G."/>
            <person name="Jenkins J."/>
            <person name="Shu S."/>
            <person name="Leebens-Mack J."/>
            <person name="Grimwood J."/>
            <person name="Schmutz J."/>
            <person name="Soltis P."/>
            <person name="Soltis D."/>
            <person name="Chen Z.-H."/>
        </authorList>
    </citation>
    <scope>NUCLEOTIDE SEQUENCE</scope>
    <source>
        <strain evidence="1">Whitten #5841</strain>
        <tissue evidence="1">Leaf</tissue>
    </source>
</reference>
<gene>
    <name evidence="1" type="ORF">KP509_36G034100</name>
</gene>
<dbReference type="OMA" id="SKMLMKN"/>
<accession>A0A8T2QBI8</accession>
<dbReference type="PANTHER" id="PTHR35128:SF1">
    <property type="entry name" value="SECRETION-REGULATING GUANINE NUCLEOTIDE EXCHANGE FACTOR"/>
    <property type="match status" value="1"/>
</dbReference>
<evidence type="ECO:0000313" key="2">
    <source>
        <dbReference type="Proteomes" id="UP000825935"/>
    </source>
</evidence>